<comment type="caution">
    <text evidence="1">The sequence shown here is derived from an EMBL/GenBank/DDBJ whole genome shotgun (WGS) entry which is preliminary data.</text>
</comment>
<name>A0A0G0QTQ1_9BACT</name>
<reference evidence="1 2" key="1">
    <citation type="journal article" date="2015" name="Nature">
        <title>rRNA introns, odd ribosomes, and small enigmatic genomes across a large radiation of phyla.</title>
        <authorList>
            <person name="Brown C.T."/>
            <person name="Hug L.A."/>
            <person name="Thomas B.C."/>
            <person name="Sharon I."/>
            <person name="Castelle C.J."/>
            <person name="Singh A."/>
            <person name="Wilkins M.J."/>
            <person name="Williams K.H."/>
            <person name="Banfield J.F."/>
        </authorList>
    </citation>
    <scope>NUCLEOTIDE SEQUENCE [LARGE SCALE GENOMIC DNA]</scope>
</reference>
<evidence type="ECO:0000313" key="2">
    <source>
        <dbReference type="Proteomes" id="UP000034690"/>
    </source>
</evidence>
<dbReference type="AlphaFoldDB" id="A0A0G0QTQ1"/>
<organism evidence="1 2">
    <name type="scientific">Candidatus Woesebacteria bacterium GW2011_GWA1_39_21b</name>
    <dbReference type="NCBI Taxonomy" id="1618551"/>
    <lineage>
        <taxon>Bacteria</taxon>
        <taxon>Candidatus Woeseibacteriota</taxon>
    </lineage>
</organism>
<protein>
    <submittedName>
        <fullName evidence="1">Uncharacterized protein</fullName>
    </submittedName>
</protein>
<dbReference type="EMBL" id="LBWQ01000011">
    <property type="protein sequence ID" value="KKR13725.1"/>
    <property type="molecule type" value="Genomic_DNA"/>
</dbReference>
<gene>
    <name evidence="1" type="ORF">UT40_C0011G0036</name>
</gene>
<proteinExistence type="predicted"/>
<evidence type="ECO:0000313" key="1">
    <source>
        <dbReference type="EMBL" id="KKR13725.1"/>
    </source>
</evidence>
<dbReference type="Proteomes" id="UP000034690">
    <property type="component" value="Unassembled WGS sequence"/>
</dbReference>
<sequence length="106" mass="11978">MKVLWFDHEKEEFVPYRANENIVSKFLCWRNLGLILTASFEGDISSHRDLYLLGHSAGLNIDPNPDGAGNVERGVIVDWQSFGFKLKTPSELQIEIIEALELTTTA</sequence>
<accession>A0A0G0QTQ1</accession>